<dbReference type="EMBL" id="KN835331">
    <property type="protein sequence ID" value="KIK39710.1"/>
    <property type="molecule type" value="Genomic_DNA"/>
</dbReference>
<dbReference type="InterPro" id="IPR026960">
    <property type="entry name" value="RVT-Znf"/>
</dbReference>
<dbReference type="Pfam" id="PF13966">
    <property type="entry name" value="zf-RVT"/>
    <property type="match status" value="1"/>
</dbReference>
<dbReference type="OrthoDB" id="3253907at2759"/>
<evidence type="ECO:0000259" key="1">
    <source>
        <dbReference type="Pfam" id="PF13966"/>
    </source>
</evidence>
<gene>
    <name evidence="2" type="ORF">CY34DRAFT_25139</name>
</gene>
<evidence type="ECO:0000313" key="2">
    <source>
        <dbReference type="EMBL" id="KIK39710.1"/>
    </source>
</evidence>
<feature type="domain" description="Reverse transcriptase zinc-binding" evidence="1">
    <location>
        <begin position="27"/>
        <end position="100"/>
    </location>
</feature>
<evidence type="ECO:0000313" key="3">
    <source>
        <dbReference type="Proteomes" id="UP000054485"/>
    </source>
</evidence>
<name>A0A0C9ZPU2_9AGAM</name>
<dbReference type="HOGENOM" id="CLU_044484_0_0_1"/>
<reference evidence="2 3" key="1">
    <citation type="submission" date="2014-04" db="EMBL/GenBank/DDBJ databases">
        <authorList>
            <consortium name="DOE Joint Genome Institute"/>
            <person name="Kuo A."/>
            <person name="Ruytinx J."/>
            <person name="Rineau F."/>
            <person name="Colpaert J."/>
            <person name="Kohler A."/>
            <person name="Nagy L.G."/>
            <person name="Floudas D."/>
            <person name="Copeland A."/>
            <person name="Barry K.W."/>
            <person name="Cichocki N."/>
            <person name="Veneault-Fourrey C."/>
            <person name="LaButti K."/>
            <person name="Lindquist E.A."/>
            <person name="Lipzen A."/>
            <person name="Lundell T."/>
            <person name="Morin E."/>
            <person name="Murat C."/>
            <person name="Sun H."/>
            <person name="Tunlid A."/>
            <person name="Henrissat B."/>
            <person name="Grigoriev I.V."/>
            <person name="Hibbett D.S."/>
            <person name="Martin F."/>
            <person name="Nordberg H.P."/>
            <person name="Cantor M.N."/>
            <person name="Hua S.X."/>
        </authorList>
    </citation>
    <scope>NUCLEOTIDE SEQUENCE [LARGE SCALE GENOMIC DNA]</scope>
    <source>
        <strain evidence="2 3">UH-Slu-Lm8-n1</strain>
    </source>
</reference>
<keyword evidence="3" id="KW-1185">Reference proteome</keyword>
<dbReference type="STRING" id="930992.A0A0C9ZPU2"/>
<accession>A0A0C9ZPU2</accession>
<dbReference type="Proteomes" id="UP000054485">
    <property type="component" value="Unassembled WGS sequence"/>
</dbReference>
<sequence>MEYNRTTLSPLDITRYVMESLSSSLETNDTIWRGYRHKDISKKVQMFLYKMLNNAYCIGDFWSQIPTYEHRAMCQLCRGENDSMEHILTHCTDPVKKTIWDLAKNIWPAKYGPWPIPHIGLILGCGTISLPKRPNEANTHNTNDNRPLSGASCLLHILISESAYLIWTMRCERTIRDTAHTEENTRKRWANVIDRRLQLNRAIASKMRQNTKTTTAVRNTWSDIINTNTQPLQQDWVTNLEVLVGIDLPRPLQTVTTR</sequence>
<dbReference type="AlphaFoldDB" id="A0A0C9ZPU2"/>
<dbReference type="InParanoid" id="A0A0C9ZPU2"/>
<protein>
    <submittedName>
        <fullName evidence="2">Unplaced genomic scaffold CY34scaffold_200, whole genome shotgun sequence</fullName>
    </submittedName>
</protein>
<proteinExistence type="predicted"/>
<organism evidence="2 3">
    <name type="scientific">Suillus luteus UH-Slu-Lm8-n1</name>
    <dbReference type="NCBI Taxonomy" id="930992"/>
    <lineage>
        <taxon>Eukaryota</taxon>
        <taxon>Fungi</taxon>
        <taxon>Dikarya</taxon>
        <taxon>Basidiomycota</taxon>
        <taxon>Agaricomycotina</taxon>
        <taxon>Agaricomycetes</taxon>
        <taxon>Agaricomycetidae</taxon>
        <taxon>Boletales</taxon>
        <taxon>Suillineae</taxon>
        <taxon>Suillaceae</taxon>
        <taxon>Suillus</taxon>
    </lineage>
</organism>
<reference evidence="3" key="2">
    <citation type="submission" date="2015-01" db="EMBL/GenBank/DDBJ databases">
        <title>Evolutionary Origins and Diversification of the Mycorrhizal Mutualists.</title>
        <authorList>
            <consortium name="DOE Joint Genome Institute"/>
            <consortium name="Mycorrhizal Genomics Consortium"/>
            <person name="Kohler A."/>
            <person name="Kuo A."/>
            <person name="Nagy L.G."/>
            <person name="Floudas D."/>
            <person name="Copeland A."/>
            <person name="Barry K.W."/>
            <person name="Cichocki N."/>
            <person name="Veneault-Fourrey C."/>
            <person name="LaButti K."/>
            <person name="Lindquist E.A."/>
            <person name="Lipzen A."/>
            <person name="Lundell T."/>
            <person name="Morin E."/>
            <person name="Murat C."/>
            <person name="Riley R."/>
            <person name="Ohm R."/>
            <person name="Sun H."/>
            <person name="Tunlid A."/>
            <person name="Henrissat B."/>
            <person name="Grigoriev I.V."/>
            <person name="Hibbett D.S."/>
            <person name="Martin F."/>
        </authorList>
    </citation>
    <scope>NUCLEOTIDE SEQUENCE [LARGE SCALE GENOMIC DNA]</scope>
    <source>
        <strain evidence="3">UH-Slu-Lm8-n1</strain>
    </source>
</reference>